<evidence type="ECO:0000259" key="3">
    <source>
        <dbReference type="Pfam" id="PF18962"/>
    </source>
</evidence>
<evidence type="ECO:0000313" key="5">
    <source>
        <dbReference type="Proteomes" id="UP000236454"/>
    </source>
</evidence>
<dbReference type="NCBIfam" id="TIGR04183">
    <property type="entry name" value="Por_Secre_tail"/>
    <property type="match status" value="1"/>
</dbReference>
<keyword evidence="5" id="KW-1185">Reference proteome</keyword>
<accession>A0A1I7AKK0</accession>
<feature type="chain" id="PRO_5014932345" evidence="2">
    <location>
        <begin position="19"/>
        <end position="626"/>
    </location>
</feature>
<reference evidence="4 5" key="1">
    <citation type="submission" date="2016-10" db="EMBL/GenBank/DDBJ databases">
        <authorList>
            <person name="de Groot N.N."/>
        </authorList>
    </citation>
    <scope>NUCLEOTIDE SEQUENCE [LARGE SCALE GENOMIC DNA]</scope>
    <source>
        <strain evidence="4 5">CGMCC 1.7005</strain>
    </source>
</reference>
<protein>
    <submittedName>
        <fullName evidence="4">Por secretion system C-terminal sorting domain-containing protein</fullName>
    </submittedName>
</protein>
<proteinExistence type="predicted"/>
<gene>
    <name evidence="4" type="ORF">SAMN05216474_2176</name>
</gene>
<sequence>MKRMFTLLFVLITCVVSAQELAPTVTSFAKNHLLTVNSQWTYFSDYLPKEEVAFTNDTDRISYHLENVCRLLKVQNTEHLSAEQLKNRNNTISILEGYAARKVFPTNLYHTKRQPYFIDNYEVHCAVGYLVKETGFPEISKEIARTQNYAYVKEIQSEALLQWAKDYGFSVQELALIQPGYAPRTEMSKLGEGTNGEVVDLHIDELAPNDLVIAGNFTELNNQPCLNIGVYADDNFSCFGNGISGEVKGVLKYSKYDGGVNLLIYGDFVENGIHYPMASFNDGTWSYIEISQRPNHGAKVGIDDYSRYIGIAVENELHNYEVYQYYAQSYHLRAKIYGELNCIRESYTPTLPHFGGDFDSVYIVAHDSMYHANNVLLWVGSYVSPMDLNIDEVHVIKDDLNAIYIGGKTIVDPNGDHDEVFITRYMNGSCQPIVNGSYLMSMTQLYPYQSTFKDLKIIGNYLYASGDVELDGSWEQNSGRGLVRLNLINGQMQFVTRINGVANELVEFNGNLILAGDYTQNFSNTSNHTQDIPNIGVVQEAYASVDKLDDFQLIIYPNPVERNSTIHIELPETVTLSSLHIIDMKGSSTELAVSKEIQLPNLTSGTYVLVVQTTDGTLYREKLIVQ</sequence>
<dbReference type="Proteomes" id="UP000236454">
    <property type="component" value="Unassembled WGS sequence"/>
</dbReference>
<dbReference type="Pfam" id="PF18962">
    <property type="entry name" value="Por_Secre_tail"/>
    <property type="match status" value="1"/>
</dbReference>
<keyword evidence="1 2" id="KW-0732">Signal</keyword>
<dbReference type="STRING" id="477690.SAMN05216474_2176"/>
<dbReference type="AlphaFoldDB" id="A0A1I7AKK0"/>
<dbReference type="RefSeq" id="WP_090249348.1">
    <property type="nucleotide sequence ID" value="NZ_FPAS01000003.1"/>
</dbReference>
<evidence type="ECO:0000256" key="2">
    <source>
        <dbReference type="SAM" id="SignalP"/>
    </source>
</evidence>
<dbReference type="InterPro" id="IPR026444">
    <property type="entry name" value="Secre_tail"/>
</dbReference>
<evidence type="ECO:0000256" key="1">
    <source>
        <dbReference type="ARBA" id="ARBA00022729"/>
    </source>
</evidence>
<dbReference type="EMBL" id="FPAS01000003">
    <property type="protein sequence ID" value="SFT75410.1"/>
    <property type="molecule type" value="Genomic_DNA"/>
</dbReference>
<feature type="domain" description="Secretion system C-terminal sorting" evidence="3">
    <location>
        <begin position="555"/>
        <end position="625"/>
    </location>
</feature>
<organism evidence="4 5">
    <name type="scientific">Lishizhenia tianjinensis</name>
    <dbReference type="NCBI Taxonomy" id="477690"/>
    <lineage>
        <taxon>Bacteria</taxon>
        <taxon>Pseudomonadati</taxon>
        <taxon>Bacteroidota</taxon>
        <taxon>Flavobacteriia</taxon>
        <taxon>Flavobacteriales</taxon>
        <taxon>Crocinitomicaceae</taxon>
        <taxon>Lishizhenia</taxon>
    </lineage>
</organism>
<evidence type="ECO:0000313" key="4">
    <source>
        <dbReference type="EMBL" id="SFT75410.1"/>
    </source>
</evidence>
<name>A0A1I7AKK0_9FLAO</name>
<feature type="signal peptide" evidence="2">
    <location>
        <begin position="1"/>
        <end position="18"/>
    </location>
</feature>
<dbReference type="OrthoDB" id="1466022at2"/>